<keyword evidence="4 5" id="KW-0862">Zinc</keyword>
<organism evidence="8 9">
    <name type="scientific">Pestalotiopsis fici (strain W106-1 / CGMCC3.15140)</name>
    <dbReference type="NCBI Taxonomy" id="1229662"/>
    <lineage>
        <taxon>Eukaryota</taxon>
        <taxon>Fungi</taxon>
        <taxon>Dikarya</taxon>
        <taxon>Ascomycota</taxon>
        <taxon>Pezizomycotina</taxon>
        <taxon>Sordariomycetes</taxon>
        <taxon>Xylariomycetidae</taxon>
        <taxon>Amphisphaeriales</taxon>
        <taxon>Sporocadaceae</taxon>
        <taxon>Pestalotiopsis</taxon>
    </lineage>
</organism>
<feature type="binding site" evidence="5">
    <location>
        <position position="338"/>
    </location>
    <ligand>
        <name>Zn(2+)</name>
        <dbReference type="ChEBI" id="CHEBI:29105"/>
    </ligand>
</feature>
<dbReference type="OrthoDB" id="27601at2759"/>
<dbReference type="InParanoid" id="W3XJ04"/>
<dbReference type="InterPro" id="IPR028592">
    <property type="entry name" value="QTRTD1"/>
</dbReference>
<dbReference type="SUPFAM" id="SSF51713">
    <property type="entry name" value="tRNA-guanine transglycosylase"/>
    <property type="match status" value="1"/>
</dbReference>
<reference evidence="9" key="1">
    <citation type="journal article" date="2015" name="BMC Genomics">
        <title>Genomic and transcriptomic analysis of the endophytic fungus Pestalotiopsis fici reveals its lifestyle and high potential for synthesis of natural products.</title>
        <authorList>
            <person name="Wang X."/>
            <person name="Zhang X."/>
            <person name="Liu L."/>
            <person name="Xiang M."/>
            <person name="Wang W."/>
            <person name="Sun X."/>
            <person name="Che Y."/>
            <person name="Guo L."/>
            <person name="Liu G."/>
            <person name="Guo L."/>
            <person name="Wang C."/>
            <person name="Yin W.B."/>
            <person name="Stadler M."/>
            <person name="Zhang X."/>
            <person name="Liu X."/>
        </authorList>
    </citation>
    <scope>NUCLEOTIDE SEQUENCE [LARGE SCALE GENOMIC DNA]</scope>
    <source>
        <strain evidence="9">W106-1 / CGMCC3.15140</strain>
    </source>
</reference>
<evidence type="ECO:0000313" key="9">
    <source>
        <dbReference type="Proteomes" id="UP000030651"/>
    </source>
</evidence>
<feature type="binding site" evidence="5">
    <location>
        <position position="336"/>
    </location>
    <ligand>
        <name>Zn(2+)</name>
        <dbReference type="ChEBI" id="CHEBI:29105"/>
    </ligand>
</feature>
<keyword evidence="2 5" id="KW-0819">tRNA processing</keyword>
<comment type="cofactor">
    <cofactor evidence="5">
        <name>Zn(2+)</name>
        <dbReference type="ChEBI" id="CHEBI:29105"/>
    </cofactor>
    <text evidence="5">Binds 1 zinc ion per subunit.</text>
</comment>
<dbReference type="AlphaFoldDB" id="W3XJ04"/>
<name>W3XJ04_PESFW</name>
<dbReference type="EMBL" id="KI912110">
    <property type="protein sequence ID" value="ETS86048.1"/>
    <property type="molecule type" value="Genomic_DNA"/>
</dbReference>
<dbReference type="eggNOG" id="KOG3909">
    <property type="taxonomic scope" value="Eukaryota"/>
</dbReference>
<comment type="similarity">
    <text evidence="5">Belongs to the queuine tRNA-ribosyltransferase family. QTRT2 subfamily.</text>
</comment>
<dbReference type="STRING" id="1229662.W3XJ04"/>
<evidence type="ECO:0000256" key="3">
    <source>
        <dbReference type="ARBA" id="ARBA00022723"/>
    </source>
</evidence>
<evidence type="ECO:0000256" key="4">
    <source>
        <dbReference type="ARBA" id="ARBA00022833"/>
    </source>
</evidence>
<evidence type="ECO:0000256" key="5">
    <source>
        <dbReference type="HAMAP-Rule" id="MF_03043"/>
    </source>
</evidence>
<sequence>MGSRDLESTGKMVFNIAKADDGVAARLGSLKLAKSAPLETPNFIDITSRGAIPHLTTDVMTKHTQVRGAYMAIEDFVEKYVKRPAPAIFAASEGGRSRLHSYTGLPSEIITIMGARRYPAVVAPMGNGAKHLSILTSTGFQSLEIERYCDNILSLRPDIVIPLADLTFDKGTRSNKRLRRMLERTDEWVEAFFKTLDPDTELTPLGIHVFAPTLPIEYPLQWEYLNRLSEDHAHKLSGLVVYDADTLADLEAHSPLVSLPRLSMDSPSSPHEILRQIQLGIDIFAIPFMNGVSDEGIALTFQFPAPPRIGPDNLPLGINLWSKEHQISVTPLADGCSCYACTKHHRAFICHLLDAREMLSWTLLQIHNHHVLTEFFKGIRSAIGDGTFDQKVEDFARVYDPELLHSTGERPRTRGYHFKSEASQPKANVAPWRAYEDSNGDDPTLAKEVAGLVVTGGPEVDAESPLIPGASATELDRNGFAEKSF</sequence>
<dbReference type="KEGG" id="pfy:PFICI_04073"/>
<dbReference type="InterPro" id="IPR050852">
    <property type="entry name" value="Queuine_tRNA-ribosyltrfase"/>
</dbReference>
<dbReference type="NCBIfam" id="TIGR00449">
    <property type="entry name" value="tgt_general"/>
    <property type="match status" value="1"/>
</dbReference>
<dbReference type="GeneID" id="19269086"/>
<dbReference type="GO" id="GO:0005737">
    <property type="term" value="C:cytoplasm"/>
    <property type="evidence" value="ECO:0007669"/>
    <property type="project" value="UniProtKB-SubCell"/>
</dbReference>
<evidence type="ECO:0000313" key="8">
    <source>
        <dbReference type="EMBL" id="ETS86048.1"/>
    </source>
</evidence>
<protein>
    <recommendedName>
        <fullName evidence="5">Queuine tRNA-ribosyltransferase accessory subunit 2</fullName>
    </recommendedName>
    <alternativeName>
        <fullName evidence="5">Queuine tRNA-ribosyltransferase domain-containing protein 1</fullName>
    </alternativeName>
</protein>
<dbReference type="InterPro" id="IPR002616">
    <property type="entry name" value="tRNA_ribo_trans-like"/>
</dbReference>
<feature type="domain" description="tRNA-guanine(15) transglycosylase-like" evidence="7">
    <location>
        <begin position="24"/>
        <end position="399"/>
    </location>
</feature>
<dbReference type="Gene3D" id="3.20.20.105">
    <property type="entry name" value="Queuine tRNA-ribosyltransferase-like"/>
    <property type="match status" value="1"/>
</dbReference>
<keyword evidence="3 5" id="KW-0479">Metal-binding</keyword>
<feature type="binding site" evidence="5">
    <location>
        <position position="341"/>
    </location>
    <ligand>
        <name>Zn(2+)</name>
        <dbReference type="ChEBI" id="CHEBI:29105"/>
    </ligand>
</feature>
<dbReference type="OMA" id="VPHIAHD"/>
<evidence type="ECO:0000259" key="7">
    <source>
        <dbReference type="Pfam" id="PF01702"/>
    </source>
</evidence>
<feature type="compositionally biased region" description="Basic and acidic residues" evidence="6">
    <location>
        <begin position="474"/>
        <end position="485"/>
    </location>
</feature>
<evidence type="ECO:0000256" key="6">
    <source>
        <dbReference type="SAM" id="MobiDB-lite"/>
    </source>
</evidence>
<evidence type="ECO:0000256" key="2">
    <source>
        <dbReference type="ARBA" id="ARBA00022694"/>
    </source>
</evidence>
<dbReference type="GO" id="GO:0008479">
    <property type="term" value="F:tRNA-guanosine(34) queuine transglycosylase activity"/>
    <property type="evidence" value="ECO:0007669"/>
    <property type="project" value="UniProtKB-UniRule"/>
</dbReference>
<dbReference type="HOGENOM" id="CLU_037350_1_0_1"/>
<dbReference type="HAMAP" id="MF_03043">
    <property type="entry name" value="QTRT2"/>
    <property type="match status" value="1"/>
</dbReference>
<dbReference type="PANTHER" id="PTHR46064">
    <property type="entry name" value="QUEUINE TRNA-RIBOSYLTRANSFERASE ACCESSORY SUBUNIT 2"/>
    <property type="match status" value="1"/>
</dbReference>
<dbReference type="Proteomes" id="UP000030651">
    <property type="component" value="Unassembled WGS sequence"/>
</dbReference>
<dbReference type="PANTHER" id="PTHR46064:SF1">
    <property type="entry name" value="QUEUINE TRNA-RIBOSYLTRANSFERASE ACCESSORY SUBUNIT 2"/>
    <property type="match status" value="1"/>
</dbReference>
<dbReference type="GO" id="GO:0046872">
    <property type="term" value="F:metal ion binding"/>
    <property type="evidence" value="ECO:0007669"/>
    <property type="project" value="UniProtKB-KW"/>
</dbReference>
<evidence type="ECO:0000256" key="1">
    <source>
        <dbReference type="ARBA" id="ARBA00022490"/>
    </source>
</evidence>
<dbReference type="GO" id="GO:0006400">
    <property type="term" value="P:tRNA modification"/>
    <property type="evidence" value="ECO:0007669"/>
    <property type="project" value="InterPro"/>
</dbReference>
<feature type="region of interest" description="Disordered" evidence="6">
    <location>
        <begin position="458"/>
        <end position="485"/>
    </location>
</feature>
<dbReference type="InterPro" id="IPR036511">
    <property type="entry name" value="TGT-like_sf"/>
</dbReference>
<comment type="subunit">
    <text evidence="5">Heterodimer of a catalytic subunit and an accessory subunit.</text>
</comment>
<dbReference type="RefSeq" id="XP_007830845.1">
    <property type="nucleotide sequence ID" value="XM_007832654.1"/>
</dbReference>
<comment type="subcellular location">
    <subcellularLocation>
        <location evidence="5">Cytoplasm</location>
    </subcellularLocation>
</comment>
<accession>W3XJ04</accession>
<comment type="function">
    <text evidence="5">Non-catalytic subunit of the queuine tRNA-ribosyltransferase (TGT) that catalyzes the base-exchange of a guanine (G) residue with queuine (Q) at position 34 (anticodon wobble position) in tRNAs with GU(N) anticodons (tRNA-Asp, -Asn, -His and -Tyr), resulting in the hypermodified nucleoside queuosine (7-(((4,5-cis-dihydroxy-2-cyclopenten-1-yl)amino)methyl)-7-deazaguanosine).</text>
</comment>
<keyword evidence="1 5" id="KW-0963">Cytoplasm</keyword>
<proteinExistence type="inferred from homology"/>
<keyword evidence="9" id="KW-1185">Reference proteome</keyword>
<gene>
    <name evidence="8" type="ORF">PFICI_04073</name>
</gene>
<feature type="binding site" evidence="5">
    <location>
        <position position="367"/>
    </location>
    <ligand>
        <name>Zn(2+)</name>
        <dbReference type="ChEBI" id="CHEBI:29105"/>
    </ligand>
</feature>
<dbReference type="Pfam" id="PF01702">
    <property type="entry name" value="TGT"/>
    <property type="match status" value="1"/>
</dbReference>